<dbReference type="STRING" id="307121.GA0070620_5993"/>
<evidence type="ECO:0000313" key="2">
    <source>
        <dbReference type="Proteomes" id="UP000199393"/>
    </source>
</evidence>
<accession>A0A1C3NCT2</accession>
<evidence type="ECO:0000313" key="1">
    <source>
        <dbReference type="EMBL" id="SBV30396.1"/>
    </source>
</evidence>
<dbReference type="Proteomes" id="UP000199393">
    <property type="component" value="Chromosome I"/>
</dbReference>
<keyword evidence="2" id="KW-1185">Reference proteome</keyword>
<dbReference type="AlphaFoldDB" id="A0A1C3NCT2"/>
<dbReference type="EMBL" id="LT598496">
    <property type="protein sequence ID" value="SBV30396.1"/>
    <property type="molecule type" value="Genomic_DNA"/>
</dbReference>
<proteinExistence type="predicted"/>
<gene>
    <name evidence="1" type="ORF">GA0070620_5993</name>
</gene>
<organism evidence="1 2">
    <name type="scientific">Micromonospora krabiensis</name>
    <dbReference type="NCBI Taxonomy" id="307121"/>
    <lineage>
        <taxon>Bacteria</taxon>
        <taxon>Bacillati</taxon>
        <taxon>Actinomycetota</taxon>
        <taxon>Actinomycetes</taxon>
        <taxon>Micromonosporales</taxon>
        <taxon>Micromonosporaceae</taxon>
        <taxon>Micromonospora</taxon>
    </lineage>
</organism>
<name>A0A1C3NCT2_9ACTN</name>
<reference evidence="2" key="1">
    <citation type="submission" date="2016-06" db="EMBL/GenBank/DDBJ databases">
        <authorList>
            <person name="Varghese N."/>
        </authorList>
    </citation>
    <scope>NUCLEOTIDE SEQUENCE [LARGE SCALE GENOMIC DNA]</scope>
    <source>
        <strain evidence="2">DSM 45344</strain>
    </source>
</reference>
<sequence>MPRGHLRAKSQRQQLTTRTKEIDMFGNDAEFLLSLHRTHAAELRAEAAADRLARAVPRPAGRGWLGRRRHVGRTDARR</sequence>
<protein>
    <submittedName>
        <fullName evidence="1">Uncharacterized protein</fullName>
    </submittedName>
</protein>